<accession>A0A1H0K1A2</accession>
<dbReference type="Pfam" id="PF00941">
    <property type="entry name" value="FAD_binding_5"/>
    <property type="match status" value="1"/>
</dbReference>
<dbReference type="Proteomes" id="UP000199073">
    <property type="component" value="Unassembled WGS sequence"/>
</dbReference>
<dbReference type="GO" id="GO:0016491">
    <property type="term" value="F:oxidoreductase activity"/>
    <property type="evidence" value="ECO:0007669"/>
    <property type="project" value="InterPro"/>
</dbReference>
<dbReference type="PANTHER" id="PTHR42659:SF9">
    <property type="entry name" value="XANTHINE DEHYDROGENASE FAD-BINDING SUBUNIT XDHB-RELATED"/>
    <property type="match status" value="1"/>
</dbReference>
<dbReference type="InterPro" id="IPR051312">
    <property type="entry name" value="Diverse_Substr_Oxidored"/>
</dbReference>
<dbReference type="InterPro" id="IPR002346">
    <property type="entry name" value="Mopterin_DH_FAD-bd"/>
</dbReference>
<gene>
    <name evidence="2" type="ORF">SAMN05660330_00398</name>
</gene>
<dbReference type="InterPro" id="IPR036318">
    <property type="entry name" value="FAD-bd_PCMH-like_sf"/>
</dbReference>
<organism evidence="2 3">
    <name type="scientific">Desulforhopalus singaporensis</name>
    <dbReference type="NCBI Taxonomy" id="91360"/>
    <lineage>
        <taxon>Bacteria</taxon>
        <taxon>Pseudomonadati</taxon>
        <taxon>Thermodesulfobacteriota</taxon>
        <taxon>Desulfobulbia</taxon>
        <taxon>Desulfobulbales</taxon>
        <taxon>Desulfocapsaceae</taxon>
        <taxon>Desulforhopalus</taxon>
    </lineage>
</organism>
<dbReference type="InterPro" id="IPR005107">
    <property type="entry name" value="CO_DH_flav_C"/>
</dbReference>
<feature type="domain" description="FAD-binding PCMH-type" evidence="1">
    <location>
        <begin position="1"/>
        <end position="163"/>
    </location>
</feature>
<dbReference type="GO" id="GO:0071949">
    <property type="term" value="F:FAD binding"/>
    <property type="evidence" value="ECO:0007669"/>
    <property type="project" value="InterPro"/>
</dbReference>
<dbReference type="RefSeq" id="WP_092219236.1">
    <property type="nucleotide sequence ID" value="NZ_FNJI01000002.1"/>
</dbReference>
<dbReference type="STRING" id="91360.SAMN05660330_00398"/>
<dbReference type="OrthoDB" id="9803647at2"/>
<dbReference type="Gene3D" id="3.30.390.50">
    <property type="entry name" value="CO dehydrogenase flavoprotein, C-terminal domain"/>
    <property type="match status" value="1"/>
</dbReference>
<evidence type="ECO:0000313" key="3">
    <source>
        <dbReference type="Proteomes" id="UP000199073"/>
    </source>
</evidence>
<keyword evidence="3" id="KW-1185">Reference proteome</keyword>
<dbReference type="SMART" id="SM01092">
    <property type="entry name" value="CO_deh_flav_C"/>
    <property type="match status" value="1"/>
</dbReference>
<evidence type="ECO:0000313" key="2">
    <source>
        <dbReference type="EMBL" id="SDO49543.1"/>
    </source>
</evidence>
<dbReference type="PROSITE" id="PS51387">
    <property type="entry name" value="FAD_PCMH"/>
    <property type="match status" value="1"/>
</dbReference>
<dbReference type="Pfam" id="PF03450">
    <property type="entry name" value="CO_deh_flav_C"/>
    <property type="match status" value="1"/>
</dbReference>
<dbReference type="PANTHER" id="PTHR42659">
    <property type="entry name" value="XANTHINE DEHYDROGENASE SUBUNIT C-RELATED"/>
    <property type="match status" value="1"/>
</dbReference>
<reference evidence="2 3" key="1">
    <citation type="submission" date="2016-10" db="EMBL/GenBank/DDBJ databases">
        <authorList>
            <person name="de Groot N.N."/>
        </authorList>
    </citation>
    <scope>NUCLEOTIDE SEQUENCE [LARGE SCALE GENOMIC DNA]</scope>
    <source>
        <strain evidence="2 3">DSM 12130</strain>
    </source>
</reference>
<sequence length="274" mass="29633">MLQIEKHVFVSDLDEAYTLLLADPTSMVLGGCGYLRLGNRKIGTAIDLTRLGLNRITRTKNVIEIGAMTSLRDLETDPHINSLAGGMLGRSVAHIVGVQFRRGATIGGSVAGRFAFSDPVTALMALDAELVFHHHGRMMLKDYLEGRGVRDILTRIVLSTACINGAFVSVRRSATDYAVLNVAAARRKKRFRIAVGSRPGRAVFADGAADHIQRYGLSEKTAGEAGTIAAGEVPLGDNPRGSGLYRKKICPVLVARALMQLQHTREPEEENDAD</sequence>
<evidence type="ECO:0000259" key="1">
    <source>
        <dbReference type="PROSITE" id="PS51387"/>
    </source>
</evidence>
<dbReference type="SUPFAM" id="SSF55447">
    <property type="entry name" value="CO dehydrogenase flavoprotein C-terminal domain-like"/>
    <property type="match status" value="1"/>
</dbReference>
<name>A0A1H0K1A2_9BACT</name>
<dbReference type="SUPFAM" id="SSF56176">
    <property type="entry name" value="FAD-binding/transporter-associated domain-like"/>
    <property type="match status" value="1"/>
</dbReference>
<dbReference type="EMBL" id="FNJI01000002">
    <property type="protein sequence ID" value="SDO49543.1"/>
    <property type="molecule type" value="Genomic_DNA"/>
</dbReference>
<dbReference type="InterPro" id="IPR016166">
    <property type="entry name" value="FAD-bd_PCMH"/>
</dbReference>
<dbReference type="Gene3D" id="3.30.465.10">
    <property type="match status" value="1"/>
</dbReference>
<protein>
    <submittedName>
        <fullName evidence="2">CO or xanthine dehydrogenase, FAD-binding subunit</fullName>
    </submittedName>
</protein>
<dbReference type="InterPro" id="IPR016169">
    <property type="entry name" value="FAD-bd_PCMH_sub2"/>
</dbReference>
<dbReference type="AlphaFoldDB" id="A0A1H0K1A2"/>
<dbReference type="InterPro" id="IPR036683">
    <property type="entry name" value="CO_DH_flav_C_dom_sf"/>
</dbReference>
<proteinExistence type="predicted"/>